<dbReference type="InterPro" id="IPR036866">
    <property type="entry name" value="RibonucZ/Hydroxyglut_hydro"/>
</dbReference>
<keyword evidence="3" id="KW-1185">Reference proteome</keyword>
<dbReference type="PANTHER" id="PTHR42773:SF1">
    <property type="entry name" value="METALLO-BETA-LACTAMASE FAMILY PROTEIN"/>
    <property type="match status" value="1"/>
</dbReference>
<dbReference type="KEGG" id="cts:Ctha_2181"/>
<dbReference type="SUPFAM" id="SSF54862">
    <property type="entry name" value="4Fe-4S ferredoxins"/>
    <property type="match status" value="1"/>
</dbReference>
<dbReference type="AlphaFoldDB" id="B3QVX8"/>
<dbReference type="CDD" id="cd07727">
    <property type="entry name" value="YmaE-like_MBL-fold"/>
    <property type="match status" value="1"/>
</dbReference>
<dbReference type="Proteomes" id="UP000001208">
    <property type="component" value="Chromosome"/>
</dbReference>
<dbReference type="Gene3D" id="3.30.70.20">
    <property type="match status" value="1"/>
</dbReference>
<protein>
    <submittedName>
        <fullName evidence="2">Beta-lactamase domain protein</fullName>
    </submittedName>
</protein>
<dbReference type="SUPFAM" id="SSF56281">
    <property type="entry name" value="Metallo-hydrolase/oxidoreductase"/>
    <property type="match status" value="1"/>
</dbReference>
<dbReference type="Pfam" id="PF13370">
    <property type="entry name" value="Fer4_13"/>
    <property type="match status" value="1"/>
</dbReference>
<dbReference type="EMBL" id="CP001100">
    <property type="protein sequence ID" value="ACF14632.1"/>
    <property type="molecule type" value="Genomic_DNA"/>
</dbReference>
<dbReference type="OrthoDB" id="9802248at2"/>
<dbReference type="eggNOG" id="COG1141">
    <property type="taxonomic scope" value="Bacteria"/>
</dbReference>
<dbReference type="RefSeq" id="WP_012500715.1">
    <property type="nucleotide sequence ID" value="NC_011026.1"/>
</dbReference>
<dbReference type="Gene3D" id="3.60.15.10">
    <property type="entry name" value="Ribonuclease Z/Hydroxyacylglutathione hydrolase-like"/>
    <property type="match status" value="1"/>
</dbReference>
<reference evidence="2 3" key="1">
    <citation type="submission" date="2008-06" db="EMBL/GenBank/DDBJ databases">
        <title>Complete sequence of Chloroherpeton thalassium ATCC 35110.</title>
        <authorList>
            <consortium name="US DOE Joint Genome Institute"/>
            <person name="Lucas S."/>
            <person name="Copeland A."/>
            <person name="Lapidus A."/>
            <person name="Glavina del Rio T."/>
            <person name="Dalin E."/>
            <person name="Tice H."/>
            <person name="Bruce D."/>
            <person name="Goodwin L."/>
            <person name="Pitluck S."/>
            <person name="Schmutz J."/>
            <person name="Larimer F."/>
            <person name="Land M."/>
            <person name="Hauser L."/>
            <person name="Kyrpides N."/>
            <person name="Mikhailova N."/>
            <person name="Liu Z."/>
            <person name="Li T."/>
            <person name="Zhao F."/>
            <person name="Overmann J."/>
            <person name="Bryant D.A."/>
            <person name="Richardson P."/>
        </authorList>
    </citation>
    <scope>NUCLEOTIDE SEQUENCE [LARGE SCALE GENOMIC DNA]</scope>
    <source>
        <strain evidence="3">ATCC 35110 / GB-78</strain>
    </source>
</reference>
<organism evidence="2 3">
    <name type="scientific">Chloroherpeton thalassium (strain ATCC 35110 / GB-78)</name>
    <dbReference type="NCBI Taxonomy" id="517418"/>
    <lineage>
        <taxon>Bacteria</taxon>
        <taxon>Pseudomonadati</taxon>
        <taxon>Chlorobiota</taxon>
        <taxon>Chlorobiia</taxon>
        <taxon>Chlorobiales</taxon>
        <taxon>Chloroherpetonaceae</taxon>
        <taxon>Chloroherpeton</taxon>
    </lineage>
</organism>
<dbReference type="HOGENOM" id="CLU_056853_1_0_10"/>
<evidence type="ECO:0000313" key="2">
    <source>
        <dbReference type="EMBL" id="ACF14632.1"/>
    </source>
</evidence>
<dbReference type="eggNOG" id="COG0491">
    <property type="taxonomic scope" value="Bacteria"/>
</dbReference>
<proteinExistence type="predicted"/>
<sequence length="292" mass="33452">MANKEYRRAKNVAGSFFVDCTCIDCDTCRWMAPEIFHRNAGQSAIFHQPTNDIEETHALQALFSCPTSSIGTTQKSAPVTDVLASFPILIDDNVLHCGFHSEKSYGAASYFIHRPEGNILIDSPRFALPLVKKFEELGGIRYLYFTHQDDVADHEKFHKHFGAKRIIHEADLTAHVGAAEIVIKETIPYELDSDLLIIPVPGHTKGHTVLLYREKFLFSGDHLAYSPKLEHLYAFKSVCWYFWPAQIESMEKLLFNYSFEWVLPGHGRRFHATKEEMKCQLEKCIDWMKKAP</sequence>
<dbReference type="SMART" id="SM00849">
    <property type="entry name" value="Lactamase_B"/>
    <property type="match status" value="1"/>
</dbReference>
<dbReference type="InterPro" id="IPR001279">
    <property type="entry name" value="Metallo-B-lactamas"/>
</dbReference>
<name>B3QVX8_CHLT3</name>
<evidence type="ECO:0000259" key="1">
    <source>
        <dbReference type="SMART" id="SM00849"/>
    </source>
</evidence>
<feature type="domain" description="Metallo-beta-lactamase" evidence="1">
    <location>
        <begin position="106"/>
        <end position="266"/>
    </location>
</feature>
<dbReference type="PANTHER" id="PTHR42773">
    <property type="entry name" value="METALLO-BETA-LACTAMASE-RELATED"/>
    <property type="match status" value="1"/>
</dbReference>
<accession>B3QVX8</accession>
<gene>
    <name evidence="2" type="ordered locus">Ctha_2181</name>
</gene>
<dbReference type="STRING" id="517418.Ctha_2181"/>
<evidence type="ECO:0000313" key="3">
    <source>
        <dbReference type="Proteomes" id="UP000001208"/>
    </source>
</evidence>